<keyword evidence="1" id="KW-0812">Transmembrane</keyword>
<keyword evidence="3" id="KW-1185">Reference proteome</keyword>
<reference evidence="2 3" key="1">
    <citation type="journal article" date="2011" name="Stand. Genomic Sci.">
        <title>Non-contiguous finished genome sequence and contextual data of the filamentous soil bacterium Ktedonobacter racemifer type strain (SOSP1-21).</title>
        <authorList>
            <person name="Chang Y.J."/>
            <person name="Land M."/>
            <person name="Hauser L."/>
            <person name="Chertkov O."/>
            <person name="Del Rio T.G."/>
            <person name="Nolan M."/>
            <person name="Copeland A."/>
            <person name="Tice H."/>
            <person name="Cheng J.F."/>
            <person name="Lucas S."/>
            <person name="Han C."/>
            <person name="Goodwin L."/>
            <person name="Pitluck S."/>
            <person name="Ivanova N."/>
            <person name="Ovchinikova G."/>
            <person name="Pati A."/>
            <person name="Chen A."/>
            <person name="Palaniappan K."/>
            <person name="Mavromatis K."/>
            <person name="Liolios K."/>
            <person name="Brettin T."/>
            <person name="Fiebig A."/>
            <person name="Rohde M."/>
            <person name="Abt B."/>
            <person name="Goker M."/>
            <person name="Detter J.C."/>
            <person name="Woyke T."/>
            <person name="Bristow J."/>
            <person name="Eisen J.A."/>
            <person name="Markowitz V."/>
            <person name="Hugenholtz P."/>
            <person name="Kyrpides N.C."/>
            <person name="Klenk H.P."/>
            <person name="Lapidus A."/>
        </authorList>
    </citation>
    <scope>NUCLEOTIDE SEQUENCE [LARGE SCALE GENOMIC DNA]</scope>
    <source>
        <strain evidence="3">DSM 44963</strain>
    </source>
</reference>
<keyword evidence="1" id="KW-1133">Transmembrane helix</keyword>
<dbReference type="Proteomes" id="UP000004508">
    <property type="component" value="Unassembled WGS sequence"/>
</dbReference>
<evidence type="ECO:0000313" key="2">
    <source>
        <dbReference type="EMBL" id="EFH89417.1"/>
    </source>
</evidence>
<keyword evidence="1" id="KW-0472">Membrane</keyword>
<sequence>MDGWKTVNSVGWLLCLWLLLGVYVDLNVIHTAFVIILLVGFDRWDVVRCARLLLLFLVKLAEKLFQVVVHLFVLHRDSLQQAGTGRVDYDGTLPKNITHRWCCFPTALDRYRGDQRKRRRRTGPLC</sequence>
<name>D6TJ10_KTERA</name>
<gene>
    <name evidence="2" type="ORF">Krac_10971</name>
</gene>
<dbReference type="InParanoid" id="D6TJ10"/>
<proteinExistence type="predicted"/>
<evidence type="ECO:0000256" key="1">
    <source>
        <dbReference type="SAM" id="Phobius"/>
    </source>
</evidence>
<organism evidence="2 3">
    <name type="scientific">Ktedonobacter racemifer DSM 44963</name>
    <dbReference type="NCBI Taxonomy" id="485913"/>
    <lineage>
        <taxon>Bacteria</taxon>
        <taxon>Bacillati</taxon>
        <taxon>Chloroflexota</taxon>
        <taxon>Ktedonobacteria</taxon>
        <taxon>Ktedonobacterales</taxon>
        <taxon>Ktedonobacteraceae</taxon>
        <taxon>Ktedonobacter</taxon>
    </lineage>
</organism>
<comment type="caution">
    <text evidence="2">The sequence shown here is derived from an EMBL/GenBank/DDBJ whole genome shotgun (WGS) entry which is preliminary data.</text>
</comment>
<protein>
    <submittedName>
        <fullName evidence="2">Uncharacterized protein</fullName>
    </submittedName>
</protein>
<accession>D6TJ10</accession>
<dbReference type="AlphaFoldDB" id="D6TJ10"/>
<feature type="transmembrane region" description="Helical" evidence="1">
    <location>
        <begin position="12"/>
        <end position="41"/>
    </location>
</feature>
<dbReference type="EMBL" id="ADVG01000001">
    <property type="protein sequence ID" value="EFH89417.1"/>
    <property type="molecule type" value="Genomic_DNA"/>
</dbReference>
<evidence type="ECO:0000313" key="3">
    <source>
        <dbReference type="Proteomes" id="UP000004508"/>
    </source>
</evidence>